<accession>A0ABX8CKT2</accession>
<evidence type="ECO:0000256" key="2">
    <source>
        <dbReference type="ARBA" id="ARBA00023002"/>
    </source>
</evidence>
<dbReference type="EMBL" id="CP074371">
    <property type="protein sequence ID" value="QVI20561.1"/>
    <property type="molecule type" value="Genomic_DNA"/>
</dbReference>
<gene>
    <name evidence="5" type="ORF">KHQ06_31160</name>
</gene>
<dbReference type="Gene3D" id="3.40.50.720">
    <property type="entry name" value="NAD(P)-binding Rossmann-like Domain"/>
    <property type="match status" value="1"/>
</dbReference>
<dbReference type="Pfam" id="PF00106">
    <property type="entry name" value="adh_short"/>
    <property type="match status" value="1"/>
</dbReference>
<feature type="domain" description="Ketoreductase" evidence="4">
    <location>
        <begin position="31"/>
        <end position="177"/>
    </location>
</feature>
<dbReference type="SMART" id="SM00822">
    <property type="entry name" value="PKS_KR"/>
    <property type="match status" value="1"/>
</dbReference>
<dbReference type="SUPFAM" id="SSF51735">
    <property type="entry name" value="NAD(P)-binding Rossmann-fold domains"/>
    <property type="match status" value="1"/>
</dbReference>
<evidence type="ECO:0000313" key="5">
    <source>
        <dbReference type="EMBL" id="QVI20561.1"/>
    </source>
</evidence>
<dbReference type="PRINTS" id="PR00080">
    <property type="entry name" value="SDRFAMILY"/>
</dbReference>
<protein>
    <submittedName>
        <fullName evidence="5">SDR family oxidoreductase</fullName>
    </submittedName>
</protein>
<organism evidence="5 6">
    <name type="scientific">Nocardia tengchongensis</name>
    <dbReference type="NCBI Taxonomy" id="2055889"/>
    <lineage>
        <taxon>Bacteria</taxon>
        <taxon>Bacillati</taxon>
        <taxon>Actinomycetota</taxon>
        <taxon>Actinomycetes</taxon>
        <taxon>Mycobacteriales</taxon>
        <taxon>Nocardiaceae</taxon>
        <taxon>Nocardia</taxon>
    </lineage>
</organism>
<proteinExistence type="inferred from homology"/>
<dbReference type="InterPro" id="IPR057326">
    <property type="entry name" value="KR_dom"/>
</dbReference>
<dbReference type="PANTHER" id="PTHR24320">
    <property type="entry name" value="RETINOL DEHYDROGENASE"/>
    <property type="match status" value="1"/>
</dbReference>
<reference evidence="5 6" key="1">
    <citation type="submission" date="2021-04" db="EMBL/GenBank/DDBJ databases">
        <title>Nocardia tengchongensis.</title>
        <authorList>
            <person name="Zhuang k."/>
            <person name="Ran Y."/>
            <person name="Li W."/>
        </authorList>
    </citation>
    <scope>NUCLEOTIDE SEQUENCE [LARGE SCALE GENOMIC DNA]</scope>
    <source>
        <strain evidence="5 6">CFH S0057</strain>
    </source>
</reference>
<dbReference type="NCBIfam" id="NF004846">
    <property type="entry name" value="PRK06197.1"/>
    <property type="match status" value="1"/>
</dbReference>
<name>A0ABX8CKT2_9NOCA</name>
<comment type="similarity">
    <text evidence="1 3">Belongs to the short-chain dehydrogenases/reductases (SDR) family.</text>
</comment>
<dbReference type="PRINTS" id="PR00081">
    <property type="entry name" value="GDHRDH"/>
</dbReference>
<keyword evidence="2" id="KW-0560">Oxidoreductase</keyword>
<dbReference type="InterPro" id="IPR036291">
    <property type="entry name" value="NAD(P)-bd_dom_sf"/>
</dbReference>
<keyword evidence="6" id="KW-1185">Reference proteome</keyword>
<dbReference type="Proteomes" id="UP000683310">
    <property type="component" value="Chromosome"/>
</dbReference>
<dbReference type="InterPro" id="IPR002347">
    <property type="entry name" value="SDR_fam"/>
</dbReference>
<evidence type="ECO:0000256" key="1">
    <source>
        <dbReference type="ARBA" id="ARBA00006484"/>
    </source>
</evidence>
<dbReference type="PANTHER" id="PTHR24320:SF148">
    <property type="entry name" value="NAD(P)-BINDING ROSSMANN-FOLD SUPERFAMILY PROTEIN"/>
    <property type="match status" value="1"/>
</dbReference>
<sequence>MTETPHRPTVTSPPLFARRWTVADIPDQTGRTAVITGANSGLGLRTAEALATKGARVLLACRNELKAAAALEQVSAAATGPKPEVLPLDLADLASIRRAADHLDVRGTPIDILVNNAGVMALPRHQRTADGFDAQFGTNHLGHYALTGSLLPLLLRAPEPRVVTVSSIAAWGGMINWLDPNWRRVYFRWPAYGQSKLANLLFTAELHRRARAVGANLTAVAAHPGLTATNLYNSAPEKGAAAALAAVQQRMLFSLAQSDAKGALPQLYAATTPGLTGNSYCGPAFEAFGYPRRTLRNPFAYSRFQARRLWELSERLTGVTYGWS</sequence>
<evidence type="ECO:0000259" key="4">
    <source>
        <dbReference type="SMART" id="SM00822"/>
    </source>
</evidence>
<evidence type="ECO:0000256" key="3">
    <source>
        <dbReference type="RuleBase" id="RU000363"/>
    </source>
</evidence>
<evidence type="ECO:0000313" key="6">
    <source>
        <dbReference type="Proteomes" id="UP000683310"/>
    </source>
</evidence>
<dbReference type="NCBIfam" id="NF004513">
    <property type="entry name" value="PRK05854.1"/>
    <property type="match status" value="1"/>
</dbReference>